<evidence type="ECO:0000256" key="3">
    <source>
        <dbReference type="ARBA" id="ARBA00023136"/>
    </source>
</evidence>
<dbReference type="RefSeq" id="WP_212593230.1">
    <property type="nucleotide sequence ID" value="NZ_JAAIKR010000003.1"/>
</dbReference>
<dbReference type="InterPro" id="IPR009948">
    <property type="entry name" value="Syd"/>
</dbReference>
<dbReference type="InterPro" id="IPR038228">
    <property type="entry name" value="Syd_sf"/>
</dbReference>
<sequence>MSCSSAFDIFIDLYLKTYQTSLSELPRYYPLGEASPCVEAQVAELDNVVYWQPHKRQSAGNFDNVATALEVTLHPDIDAFFGRYYAAPLNFISPWGDGELLQAWNQQDYEYLQQNMIGHLMMKKKLKQPATWFIGVLGEGDQMLTVNNEDGSVWIEIPGEVPTQQLAPSLAEFIEQLQVLVKPPVEPVEEVDEVVSHPGIWHRLKVMWGNLMGHSNK</sequence>
<evidence type="ECO:0000313" key="6">
    <source>
        <dbReference type="Proteomes" id="UP000811844"/>
    </source>
</evidence>
<evidence type="ECO:0000313" key="5">
    <source>
        <dbReference type="EMBL" id="MBR9727377.1"/>
    </source>
</evidence>
<gene>
    <name evidence="4 5" type="primary">syd</name>
    <name evidence="5" type="ORF">G3R48_05145</name>
</gene>
<keyword evidence="2 4" id="KW-0997">Cell inner membrane</keyword>
<name>A0ABS5I048_9GAMM</name>
<comment type="caution">
    <text evidence="5">The sequence shown here is derived from an EMBL/GenBank/DDBJ whole genome shotgun (WGS) entry which is preliminary data.</text>
</comment>
<comment type="similarity">
    <text evidence="4">Belongs to the Syd family.</text>
</comment>
<accession>A0ABS5I048</accession>
<dbReference type="HAMAP" id="MF_01104">
    <property type="entry name" value="Syd"/>
    <property type="match status" value="1"/>
</dbReference>
<keyword evidence="6" id="KW-1185">Reference proteome</keyword>
<keyword evidence="1 4" id="KW-1003">Cell membrane</keyword>
<keyword evidence="3 4" id="KW-0472">Membrane</keyword>
<proteinExistence type="inferred from homology"/>
<dbReference type="Proteomes" id="UP000811844">
    <property type="component" value="Unassembled WGS sequence"/>
</dbReference>
<organism evidence="5 6">
    <name type="scientific">Shewanella intestini</name>
    <dbReference type="NCBI Taxonomy" id="2017544"/>
    <lineage>
        <taxon>Bacteria</taxon>
        <taxon>Pseudomonadati</taxon>
        <taxon>Pseudomonadota</taxon>
        <taxon>Gammaproteobacteria</taxon>
        <taxon>Alteromonadales</taxon>
        <taxon>Shewanellaceae</taxon>
        <taxon>Shewanella</taxon>
    </lineage>
</organism>
<comment type="subcellular location">
    <subcellularLocation>
        <location evidence="4">Cell inner membrane</location>
        <topology evidence="4">Peripheral membrane protein</topology>
        <orientation evidence="4">Cytoplasmic side</orientation>
    </subcellularLocation>
    <text evidence="4">Loosely associated with the cytoplasmic side of the inner membrane, probably via SecY.</text>
</comment>
<evidence type="ECO:0000256" key="4">
    <source>
        <dbReference type="HAMAP-Rule" id="MF_01104"/>
    </source>
</evidence>
<dbReference type="CDD" id="cd16323">
    <property type="entry name" value="Syd"/>
    <property type="match status" value="1"/>
</dbReference>
<evidence type="ECO:0000256" key="2">
    <source>
        <dbReference type="ARBA" id="ARBA00022519"/>
    </source>
</evidence>
<dbReference type="Gene3D" id="3.40.1580.20">
    <property type="entry name" value="Syd protein"/>
    <property type="match status" value="1"/>
</dbReference>
<reference evidence="5 6" key="1">
    <citation type="submission" date="2020-02" db="EMBL/GenBank/DDBJ databases">
        <title>Shewanella WXL01 sp. nov., a marine bacterium isolated from green algae in Luhuitou Fringing Reef (Northern South China Sea).</title>
        <authorList>
            <person name="Wang X."/>
        </authorList>
    </citation>
    <scope>NUCLEOTIDE SEQUENCE [LARGE SCALE GENOMIC DNA]</scope>
    <source>
        <strain evidence="5 6">MCCC 1A01895</strain>
    </source>
</reference>
<dbReference type="EMBL" id="JAAIKR010000003">
    <property type="protein sequence ID" value="MBR9727377.1"/>
    <property type="molecule type" value="Genomic_DNA"/>
</dbReference>
<evidence type="ECO:0000256" key="1">
    <source>
        <dbReference type="ARBA" id="ARBA00022475"/>
    </source>
</evidence>
<dbReference type="NCBIfam" id="NF003439">
    <property type="entry name" value="PRK04968.1"/>
    <property type="match status" value="1"/>
</dbReference>
<dbReference type="Pfam" id="PF07348">
    <property type="entry name" value="Syd"/>
    <property type="match status" value="1"/>
</dbReference>
<protein>
    <recommendedName>
        <fullName evidence="4">Protein Syd</fullName>
    </recommendedName>
</protein>
<comment type="function">
    <text evidence="4">Interacts with the SecY protein in vivo. May bind preferentially to an uncomplexed state of SecY, thus functioning either as a chelating agent for excess SecY in the cell or as a regulatory factor that negatively controls the translocase function.</text>
</comment>